<keyword evidence="1" id="KW-0862">Zinc</keyword>
<dbReference type="InterPro" id="IPR007529">
    <property type="entry name" value="Znf_HIT"/>
</dbReference>
<organism evidence="4">
    <name type="scientific">Menura novaehollandiae</name>
    <name type="common">superb lyrebird</name>
    <dbReference type="NCBI Taxonomy" id="47692"/>
    <lineage>
        <taxon>Eukaryota</taxon>
        <taxon>Metazoa</taxon>
        <taxon>Chordata</taxon>
        <taxon>Craniata</taxon>
        <taxon>Vertebrata</taxon>
        <taxon>Euteleostomi</taxon>
        <taxon>Archelosauria</taxon>
        <taxon>Archosauria</taxon>
        <taxon>Dinosauria</taxon>
        <taxon>Saurischia</taxon>
        <taxon>Theropoda</taxon>
        <taxon>Coelurosauria</taxon>
        <taxon>Aves</taxon>
        <taxon>Neognathae</taxon>
        <taxon>Neoaves</taxon>
        <taxon>Telluraves</taxon>
        <taxon>Australaves</taxon>
        <taxon>Passeriformes</taxon>
        <taxon>Menuridae</taxon>
        <taxon>Menura</taxon>
    </lineage>
</organism>
<keyword evidence="5" id="KW-1185">Reference proteome</keyword>
<evidence type="ECO:0000313" key="5">
    <source>
        <dbReference type="Proteomes" id="UP000521578"/>
    </source>
</evidence>
<keyword evidence="1" id="KW-0863">Zinc-finger</keyword>
<dbReference type="AlphaFoldDB" id="A0AA97MYF4"/>
<dbReference type="InterPro" id="IPR039646">
    <property type="entry name" value="ZNHIT2"/>
</dbReference>
<dbReference type="Pfam" id="PF04438">
    <property type="entry name" value="zf-HIT"/>
    <property type="match status" value="1"/>
</dbReference>
<comment type="caution">
    <text evidence="4">The sequence shown here is derived from an EMBL/GenBank/DDBJ whole genome shotgun (WGS) entry which is preliminary data.</text>
</comment>
<dbReference type="GO" id="GO:0008270">
    <property type="term" value="F:zinc ion binding"/>
    <property type="evidence" value="ECO:0007669"/>
    <property type="project" value="UniProtKB-UniRule"/>
</dbReference>
<dbReference type="PROSITE" id="PS51083">
    <property type="entry name" value="ZF_HIT"/>
    <property type="match status" value="1"/>
</dbReference>
<feature type="region of interest" description="Disordered" evidence="2">
    <location>
        <begin position="125"/>
        <end position="158"/>
    </location>
</feature>
<reference evidence="4" key="1">
    <citation type="submission" date="2022-12" db="EMBL/GenBank/DDBJ databases">
        <title>Bird 10,000 Genomes (B10K) Project - Family phase.</title>
        <authorList>
            <person name="Zhang G."/>
        </authorList>
    </citation>
    <scope>NUCLEOTIDE SEQUENCE</scope>
    <source>
        <strain evidence="4">B10K-CU-030-46</strain>
        <tissue evidence="4">Muscle</tissue>
    </source>
</reference>
<accession>A0AA97MYF4</accession>
<proteinExistence type="predicted"/>
<keyword evidence="1" id="KW-0479">Metal-binding</keyword>
<dbReference type="Proteomes" id="UP000521578">
    <property type="component" value="Unassembled WGS sequence"/>
</dbReference>
<sequence length="358" mass="38399">AEADSPCGLCGAAAPPYTCPRCHCRLCSLRCYRAHGSCAEAFYRDQVLEALRAERCSPPPPALRRLPELREPGDPARPAGRGLWERLSEAERDEFRRLVSSGEAAALLPHWRPWWWRGRGRVEELGDGSGGDAENEEGGEVRPGPAPPVPTSVPPLSALRASPPSPLVRFQLPNALFGYAFALSLHGGDETLLPELPGTAIAASAALRARRPFTSTAEALLSARSEARAAGLPLSPLGDSGALLAVAQLLEGRDSRDPGADVAAALWHLWRLLRAGARALPPPERGRFRGARRKVGFLLSWSRGATEELAQLAREARGVYAEVAAEEAAVAEIREGLEKVWGGPRAPSREGALEEGPW</sequence>
<evidence type="ECO:0000313" key="4">
    <source>
        <dbReference type="EMBL" id="NXF00174.1"/>
    </source>
</evidence>
<evidence type="ECO:0000256" key="1">
    <source>
        <dbReference type="PROSITE-ProRule" id="PRU00453"/>
    </source>
</evidence>
<name>A0AA97MYF4_9PASS</name>
<dbReference type="EMBL" id="VWPS01001448">
    <property type="protein sequence ID" value="NXF00174.1"/>
    <property type="molecule type" value="Genomic_DNA"/>
</dbReference>
<feature type="domain" description="HIT-type" evidence="3">
    <location>
        <begin position="7"/>
        <end position="38"/>
    </location>
</feature>
<feature type="non-terminal residue" evidence="4">
    <location>
        <position position="358"/>
    </location>
</feature>
<dbReference type="Gene3D" id="3.30.60.190">
    <property type="match status" value="1"/>
</dbReference>
<feature type="non-terminal residue" evidence="4">
    <location>
        <position position="1"/>
    </location>
</feature>
<feature type="region of interest" description="Disordered" evidence="2">
    <location>
        <begin position="61"/>
        <end position="82"/>
    </location>
</feature>
<gene>
    <name evidence="4" type="primary">Znhit2</name>
    <name evidence="4" type="ORF">MENNOV_R15177</name>
</gene>
<feature type="compositionally biased region" description="Pro residues" evidence="2">
    <location>
        <begin position="144"/>
        <end position="153"/>
    </location>
</feature>
<dbReference type="CDD" id="cd23024">
    <property type="entry name" value="zf-HIT_ZNHIT2-3"/>
    <property type="match status" value="1"/>
</dbReference>
<feature type="compositionally biased region" description="Basic and acidic residues" evidence="2">
    <location>
        <begin position="65"/>
        <end position="74"/>
    </location>
</feature>
<dbReference type="PANTHER" id="PTHR15555:SF0">
    <property type="entry name" value="ZINC FINGER HIT DOMAIN-CONTAINING PROTEIN 2"/>
    <property type="match status" value="1"/>
</dbReference>
<dbReference type="PANTHER" id="PTHR15555">
    <property type="entry name" value="ZINC FINGER HIT DOMAIN CONTAINING PROTEIN 2 PROTEIN FON -RELATED"/>
    <property type="match status" value="1"/>
</dbReference>
<evidence type="ECO:0000259" key="3">
    <source>
        <dbReference type="PROSITE" id="PS51083"/>
    </source>
</evidence>
<protein>
    <submittedName>
        <fullName evidence="4">ZNHI2 protein</fullName>
    </submittedName>
</protein>
<evidence type="ECO:0000256" key="2">
    <source>
        <dbReference type="SAM" id="MobiDB-lite"/>
    </source>
</evidence>
<dbReference type="SUPFAM" id="SSF144232">
    <property type="entry name" value="HIT/MYND zinc finger-like"/>
    <property type="match status" value="1"/>
</dbReference>